<proteinExistence type="predicted"/>
<organism evidence="1 2">
    <name type="scientific">Nonomuraea longicatena</name>
    <dbReference type="NCBI Taxonomy" id="83682"/>
    <lineage>
        <taxon>Bacteria</taxon>
        <taxon>Bacillati</taxon>
        <taxon>Actinomycetota</taxon>
        <taxon>Actinomycetes</taxon>
        <taxon>Streptosporangiales</taxon>
        <taxon>Streptosporangiaceae</taxon>
        <taxon>Nonomuraea</taxon>
    </lineage>
</organism>
<gene>
    <name evidence="1" type="ORF">GCM10009560_13590</name>
</gene>
<accession>A0ABN1NW64</accession>
<dbReference type="Proteomes" id="UP001501578">
    <property type="component" value="Unassembled WGS sequence"/>
</dbReference>
<evidence type="ECO:0000313" key="2">
    <source>
        <dbReference type="Proteomes" id="UP001501578"/>
    </source>
</evidence>
<name>A0ABN1NW64_9ACTN</name>
<evidence type="ECO:0000313" key="1">
    <source>
        <dbReference type="EMBL" id="GAA0917521.1"/>
    </source>
</evidence>
<keyword evidence="2" id="KW-1185">Reference proteome</keyword>
<reference evidence="1 2" key="1">
    <citation type="journal article" date="2019" name="Int. J. Syst. Evol. Microbiol.">
        <title>The Global Catalogue of Microorganisms (GCM) 10K type strain sequencing project: providing services to taxonomists for standard genome sequencing and annotation.</title>
        <authorList>
            <consortium name="The Broad Institute Genomics Platform"/>
            <consortium name="The Broad Institute Genome Sequencing Center for Infectious Disease"/>
            <person name="Wu L."/>
            <person name="Ma J."/>
        </authorList>
    </citation>
    <scope>NUCLEOTIDE SEQUENCE [LARGE SCALE GENOMIC DNA]</scope>
    <source>
        <strain evidence="1 2">JCM 11136</strain>
    </source>
</reference>
<protein>
    <submittedName>
        <fullName evidence="1">Uncharacterized protein</fullName>
    </submittedName>
</protein>
<sequence length="200" mass="22079">MEHLAKLSNILGVRLEGLLALAGHVGPGVLDANANLPEPPSAITETVRRITDSPLSEASKSALIKYWNERLTEERALVYELIRILKGAERGEVDVVDDLATILRLASQPELSSHLVELLRRVTTILHSSKPRSRRRHAVTKGVRFALRPTEAGRVRFEIVNPDGSVAALGDEFDTSEEAVRQLERRLGVELDDIQLLGES</sequence>
<dbReference type="EMBL" id="BAAAHQ010000004">
    <property type="protein sequence ID" value="GAA0917521.1"/>
    <property type="molecule type" value="Genomic_DNA"/>
</dbReference>
<comment type="caution">
    <text evidence="1">The sequence shown here is derived from an EMBL/GenBank/DDBJ whole genome shotgun (WGS) entry which is preliminary data.</text>
</comment>